<name>A0A0R1PG83_9LACO</name>
<organism evidence="2 3">
    <name type="scientific">Companilactobacillus paralimentarius DSM 13238 = JCM 10415</name>
    <dbReference type="NCBI Taxonomy" id="1122151"/>
    <lineage>
        <taxon>Bacteria</taxon>
        <taxon>Bacillati</taxon>
        <taxon>Bacillota</taxon>
        <taxon>Bacilli</taxon>
        <taxon>Lactobacillales</taxon>
        <taxon>Lactobacillaceae</taxon>
        <taxon>Companilactobacillus</taxon>
    </lineage>
</organism>
<dbReference type="InterPro" id="IPR001633">
    <property type="entry name" value="EAL_dom"/>
</dbReference>
<feature type="domain" description="EAL" evidence="1">
    <location>
        <begin position="1"/>
        <end position="63"/>
    </location>
</feature>
<accession>A0A0R1PG83</accession>
<dbReference type="RefSeq" id="WP_404280655.1">
    <property type="nucleotide sequence ID" value="NZ_AZES01000064.1"/>
</dbReference>
<evidence type="ECO:0000313" key="3">
    <source>
        <dbReference type="Proteomes" id="UP000051908"/>
    </source>
</evidence>
<protein>
    <recommendedName>
        <fullName evidence="1">EAL domain-containing protein</fullName>
    </recommendedName>
</protein>
<gene>
    <name evidence="2" type="ORF">FD33_GL002318</name>
</gene>
<proteinExistence type="predicted"/>
<dbReference type="Proteomes" id="UP000051908">
    <property type="component" value="Unassembled WGS sequence"/>
</dbReference>
<evidence type="ECO:0000259" key="1">
    <source>
        <dbReference type="PROSITE" id="PS50883"/>
    </source>
</evidence>
<dbReference type="InterPro" id="IPR035919">
    <property type="entry name" value="EAL_sf"/>
</dbReference>
<dbReference type="Gene3D" id="3.20.20.450">
    <property type="entry name" value="EAL domain"/>
    <property type="match status" value="1"/>
</dbReference>
<dbReference type="PATRIC" id="fig|1122151.5.peg.2396"/>
<dbReference type="AlphaFoldDB" id="A0A0R1PG83"/>
<dbReference type="PROSITE" id="PS50883">
    <property type="entry name" value="EAL"/>
    <property type="match status" value="1"/>
</dbReference>
<keyword evidence="3" id="KW-1185">Reference proteome</keyword>
<evidence type="ECO:0000313" key="2">
    <source>
        <dbReference type="EMBL" id="KRL31103.1"/>
    </source>
</evidence>
<sequence>MREKLRAWKGISGEYGQRLILEGIEDFEDDEISNKLGINFRQGYYYGRSELFPLIGDSNEMKNV</sequence>
<dbReference type="EMBL" id="AZES01000064">
    <property type="protein sequence ID" value="KRL31103.1"/>
    <property type="molecule type" value="Genomic_DNA"/>
</dbReference>
<comment type="caution">
    <text evidence="2">The sequence shown here is derived from an EMBL/GenBank/DDBJ whole genome shotgun (WGS) entry which is preliminary data.</text>
</comment>
<reference evidence="2 3" key="1">
    <citation type="journal article" date="2015" name="Genome Announc.">
        <title>Expanding the biotechnology potential of lactobacilli through comparative genomics of 213 strains and associated genera.</title>
        <authorList>
            <person name="Sun Z."/>
            <person name="Harris H.M."/>
            <person name="McCann A."/>
            <person name="Guo C."/>
            <person name="Argimon S."/>
            <person name="Zhang W."/>
            <person name="Yang X."/>
            <person name="Jeffery I.B."/>
            <person name="Cooney J.C."/>
            <person name="Kagawa T.F."/>
            <person name="Liu W."/>
            <person name="Song Y."/>
            <person name="Salvetti E."/>
            <person name="Wrobel A."/>
            <person name="Rasinkangas P."/>
            <person name="Parkhill J."/>
            <person name="Rea M.C."/>
            <person name="O'Sullivan O."/>
            <person name="Ritari J."/>
            <person name="Douillard F.P."/>
            <person name="Paul Ross R."/>
            <person name="Yang R."/>
            <person name="Briner A.E."/>
            <person name="Felis G.E."/>
            <person name="de Vos W.M."/>
            <person name="Barrangou R."/>
            <person name="Klaenhammer T.R."/>
            <person name="Caufield P.W."/>
            <person name="Cui Y."/>
            <person name="Zhang H."/>
            <person name="O'Toole P.W."/>
        </authorList>
    </citation>
    <scope>NUCLEOTIDE SEQUENCE [LARGE SCALE GENOMIC DNA]</scope>
    <source>
        <strain evidence="2 3">DSM 13238</strain>
    </source>
</reference>
<dbReference type="SUPFAM" id="SSF141868">
    <property type="entry name" value="EAL domain-like"/>
    <property type="match status" value="1"/>
</dbReference>